<reference evidence="2 3" key="1">
    <citation type="journal article" date="2011" name="Science">
        <title>The ecoresponsive genome of Daphnia pulex.</title>
        <authorList>
            <person name="Colbourne J.K."/>
            <person name="Pfrender M.E."/>
            <person name="Gilbert D."/>
            <person name="Thomas W.K."/>
            <person name="Tucker A."/>
            <person name="Oakley T.H."/>
            <person name="Tokishita S."/>
            <person name="Aerts A."/>
            <person name="Arnold G.J."/>
            <person name="Basu M.K."/>
            <person name="Bauer D.J."/>
            <person name="Caceres C.E."/>
            <person name="Carmel L."/>
            <person name="Casola C."/>
            <person name="Choi J.H."/>
            <person name="Detter J.C."/>
            <person name="Dong Q."/>
            <person name="Dusheyko S."/>
            <person name="Eads B.D."/>
            <person name="Frohlich T."/>
            <person name="Geiler-Samerotte K.A."/>
            <person name="Gerlach D."/>
            <person name="Hatcher P."/>
            <person name="Jogdeo S."/>
            <person name="Krijgsveld J."/>
            <person name="Kriventseva E.V."/>
            <person name="Kultz D."/>
            <person name="Laforsch C."/>
            <person name="Lindquist E."/>
            <person name="Lopez J."/>
            <person name="Manak J.R."/>
            <person name="Muller J."/>
            <person name="Pangilinan J."/>
            <person name="Patwardhan R.P."/>
            <person name="Pitluck S."/>
            <person name="Pritham E.J."/>
            <person name="Rechtsteiner A."/>
            <person name="Rho M."/>
            <person name="Rogozin I.B."/>
            <person name="Sakarya O."/>
            <person name="Salamov A."/>
            <person name="Schaack S."/>
            <person name="Shapiro H."/>
            <person name="Shiga Y."/>
            <person name="Skalitzky C."/>
            <person name="Smith Z."/>
            <person name="Souvorov A."/>
            <person name="Sung W."/>
            <person name="Tang Z."/>
            <person name="Tsuchiya D."/>
            <person name="Tu H."/>
            <person name="Vos H."/>
            <person name="Wang M."/>
            <person name="Wolf Y.I."/>
            <person name="Yamagata H."/>
            <person name="Yamada T."/>
            <person name="Ye Y."/>
            <person name="Shaw J.R."/>
            <person name="Andrews J."/>
            <person name="Crease T.J."/>
            <person name="Tang H."/>
            <person name="Lucas S.M."/>
            <person name="Robertson H.M."/>
            <person name="Bork P."/>
            <person name="Koonin E.V."/>
            <person name="Zdobnov E.M."/>
            <person name="Grigoriev I.V."/>
            <person name="Lynch M."/>
            <person name="Boore J.L."/>
        </authorList>
    </citation>
    <scope>NUCLEOTIDE SEQUENCE [LARGE SCALE GENOMIC DNA]</scope>
</reference>
<evidence type="ECO:0000313" key="3">
    <source>
        <dbReference type="Proteomes" id="UP000000305"/>
    </source>
</evidence>
<dbReference type="Proteomes" id="UP000000305">
    <property type="component" value="Unassembled WGS sequence"/>
</dbReference>
<dbReference type="AlphaFoldDB" id="E9HYU2"/>
<keyword evidence="1" id="KW-0175">Coiled coil</keyword>
<accession>E9HYU2</accession>
<keyword evidence="3" id="KW-1185">Reference proteome</keyword>
<dbReference type="eggNOG" id="ENOG502TKM8">
    <property type="taxonomic scope" value="Eukaryota"/>
</dbReference>
<dbReference type="InParanoid" id="E9HYU2"/>
<proteinExistence type="predicted"/>
<dbReference type="EMBL" id="GL733221">
    <property type="protein sequence ID" value="EFX63088.1"/>
    <property type="molecule type" value="Genomic_DNA"/>
</dbReference>
<protein>
    <submittedName>
        <fullName evidence="2">Uncharacterized protein</fullName>
    </submittedName>
</protein>
<gene>
    <name evidence="2" type="ORF">DAPPUDRAFT_335960</name>
</gene>
<dbReference type="OrthoDB" id="1723222at2759"/>
<dbReference type="HOGENOM" id="CLU_994862_0_0_1"/>
<evidence type="ECO:0000256" key="1">
    <source>
        <dbReference type="SAM" id="Coils"/>
    </source>
</evidence>
<sequence>MPNPSDLLQFWPNTDSHSDYAEKVIAQAEKNREIASKRAEEKRMKNRTYKNANRVKKTFELGQIVAHRQLQVATGSAMSMKPRFTGPYVVEELLPDGSSAMIEHLHSGHIMKAHFSNLKVINYHPAGNRVHANFDNEQQEALESDAPEDLDEDLTELLSQRTSLLTRTVRPLGNLNWDNDHRNRTRARFADSEGEEIEYDPPTEIISTQQRDPIPDAPLLFGELQEELPIQEQIDQERSNELDQEVLAQFVVQLKELKDELDEMMKDRIRREKELEDFDA</sequence>
<feature type="coiled-coil region" evidence="1">
    <location>
        <begin position="247"/>
        <end position="274"/>
    </location>
</feature>
<organism evidence="2 3">
    <name type="scientific">Daphnia pulex</name>
    <name type="common">Water flea</name>
    <dbReference type="NCBI Taxonomy" id="6669"/>
    <lineage>
        <taxon>Eukaryota</taxon>
        <taxon>Metazoa</taxon>
        <taxon>Ecdysozoa</taxon>
        <taxon>Arthropoda</taxon>
        <taxon>Crustacea</taxon>
        <taxon>Branchiopoda</taxon>
        <taxon>Diplostraca</taxon>
        <taxon>Cladocera</taxon>
        <taxon>Anomopoda</taxon>
        <taxon>Daphniidae</taxon>
        <taxon>Daphnia</taxon>
    </lineage>
</organism>
<name>E9HYU2_DAPPU</name>
<dbReference type="KEGG" id="dpx:DAPPUDRAFT_335960"/>
<evidence type="ECO:0000313" key="2">
    <source>
        <dbReference type="EMBL" id="EFX63088.1"/>
    </source>
</evidence>